<dbReference type="Proteomes" id="UP001642540">
    <property type="component" value="Unassembled WGS sequence"/>
</dbReference>
<evidence type="ECO:0000256" key="6">
    <source>
        <dbReference type="ARBA" id="ARBA00023125"/>
    </source>
</evidence>
<keyword evidence="3" id="KW-0677">Repeat</keyword>
<keyword evidence="12" id="KW-1185">Reference proteome</keyword>
<reference evidence="11 12" key="1">
    <citation type="submission" date="2024-08" db="EMBL/GenBank/DDBJ databases">
        <authorList>
            <person name="Cucini C."/>
            <person name="Frati F."/>
        </authorList>
    </citation>
    <scope>NUCLEOTIDE SEQUENCE [LARGE SCALE GENOMIC DNA]</scope>
</reference>
<evidence type="ECO:0000256" key="8">
    <source>
        <dbReference type="PROSITE-ProRule" id="PRU00042"/>
    </source>
</evidence>
<dbReference type="Pfam" id="PF13912">
    <property type="entry name" value="zf-C2H2_6"/>
    <property type="match status" value="1"/>
</dbReference>
<evidence type="ECO:0000256" key="7">
    <source>
        <dbReference type="ARBA" id="ARBA00023242"/>
    </source>
</evidence>
<feature type="domain" description="C2H2-type" evidence="10">
    <location>
        <begin position="485"/>
        <end position="512"/>
    </location>
</feature>
<dbReference type="Gene3D" id="3.30.160.60">
    <property type="entry name" value="Classic Zinc Finger"/>
    <property type="match status" value="5"/>
</dbReference>
<keyword evidence="7" id="KW-0539">Nucleus</keyword>
<dbReference type="PANTHER" id="PTHR24404">
    <property type="entry name" value="ZINC FINGER PROTEIN"/>
    <property type="match status" value="1"/>
</dbReference>
<dbReference type="SUPFAM" id="SSF57667">
    <property type="entry name" value="beta-beta-alpha zinc fingers"/>
    <property type="match status" value="3"/>
</dbReference>
<evidence type="ECO:0000313" key="12">
    <source>
        <dbReference type="Proteomes" id="UP001642540"/>
    </source>
</evidence>
<sequence>MDSGCTAVVETQHHQIQIIPMKELELVEHQHQNGLEEEAVVINVNVEANDIYCLFCFDPVTDFKHDRWYKKVLRSTCQRMFTYICNHLDIPAPEDHKRRKGVDRMIKEAKLHPGNLPLCQSCRKTYYSELYETFVAYEAIMVKLADKIAECITKNIAVSNNVHNIQSARVTGCPGPEENSRYINEHGVMGSVRQFRSKVLEKNPMGYTADTGIINNERTVCVNQSFIDAQETILQHSQPEELSLEQHATAYLESSELNAGLEEVIQGTSSKASAYYSYTVTHPSPGIIQIIPVVINNTEYLDQDQAPAKAICANKAEAEKKKIKEDFKREPPKKQTVHLRTCKFCNKTLPSQVALVDHEVKVHKREKPEKCPKCSYRCLSKLALRSHMETHLDEAVKLKPFECNVCGSKFRVKRSLEAHLRSHRGEKPYLCGICSKAFSCRESMKLCMDKHNGVKHHECPWCQKRFLRKEVLAIHVRTHTGEKPFVCKVCNKAFAQRAPLKTHMKIHNRQTPSSSVPSPKAKKKLD</sequence>
<evidence type="ECO:0000256" key="1">
    <source>
        <dbReference type="ARBA" id="ARBA00004123"/>
    </source>
</evidence>
<evidence type="ECO:0000256" key="2">
    <source>
        <dbReference type="ARBA" id="ARBA00022723"/>
    </source>
</evidence>
<feature type="domain" description="C2H2-type" evidence="10">
    <location>
        <begin position="340"/>
        <end position="368"/>
    </location>
</feature>
<evidence type="ECO:0000256" key="5">
    <source>
        <dbReference type="ARBA" id="ARBA00022833"/>
    </source>
</evidence>
<evidence type="ECO:0000256" key="4">
    <source>
        <dbReference type="ARBA" id="ARBA00022771"/>
    </source>
</evidence>
<organism evidence="11 12">
    <name type="scientific">Orchesella dallaii</name>
    <dbReference type="NCBI Taxonomy" id="48710"/>
    <lineage>
        <taxon>Eukaryota</taxon>
        <taxon>Metazoa</taxon>
        <taxon>Ecdysozoa</taxon>
        <taxon>Arthropoda</taxon>
        <taxon>Hexapoda</taxon>
        <taxon>Collembola</taxon>
        <taxon>Entomobryomorpha</taxon>
        <taxon>Entomobryoidea</taxon>
        <taxon>Orchesellidae</taxon>
        <taxon>Orchesellinae</taxon>
        <taxon>Orchesella</taxon>
    </lineage>
</organism>
<evidence type="ECO:0000256" key="3">
    <source>
        <dbReference type="ARBA" id="ARBA00022737"/>
    </source>
</evidence>
<comment type="subcellular location">
    <subcellularLocation>
        <location evidence="1">Nucleus</location>
    </subcellularLocation>
</comment>
<dbReference type="InterPro" id="IPR013087">
    <property type="entry name" value="Znf_C2H2_type"/>
</dbReference>
<keyword evidence="2" id="KW-0479">Metal-binding</keyword>
<proteinExistence type="predicted"/>
<evidence type="ECO:0000259" key="10">
    <source>
        <dbReference type="PROSITE" id="PS50157"/>
    </source>
</evidence>
<dbReference type="EMBL" id="CAXLJM020000032">
    <property type="protein sequence ID" value="CAL8099807.1"/>
    <property type="molecule type" value="Genomic_DNA"/>
</dbReference>
<dbReference type="PANTHER" id="PTHR24404:SF114">
    <property type="entry name" value="KLUMPFUSS, ISOFORM B-RELATED"/>
    <property type="match status" value="1"/>
</dbReference>
<keyword evidence="6" id="KW-0238">DNA-binding</keyword>
<protein>
    <recommendedName>
        <fullName evidence="10">C2H2-type domain-containing protein</fullName>
    </recommendedName>
</protein>
<evidence type="ECO:0000313" key="11">
    <source>
        <dbReference type="EMBL" id="CAL8099807.1"/>
    </source>
</evidence>
<dbReference type="InterPro" id="IPR036236">
    <property type="entry name" value="Znf_C2H2_sf"/>
</dbReference>
<comment type="caution">
    <text evidence="11">The sequence shown here is derived from an EMBL/GenBank/DDBJ whole genome shotgun (WGS) entry which is preliminary data.</text>
</comment>
<dbReference type="InterPro" id="IPR050589">
    <property type="entry name" value="Ikaros_C2H2-ZF"/>
</dbReference>
<name>A0ABP1QEA9_9HEXA</name>
<dbReference type="PROSITE" id="PS50157">
    <property type="entry name" value="ZINC_FINGER_C2H2_2"/>
    <property type="match status" value="5"/>
</dbReference>
<keyword evidence="5" id="KW-0862">Zinc</keyword>
<feature type="region of interest" description="Disordered" evidence="9">
    <location>
        <begin position="502"/>
        <end position="526"/>
    </location>
</feature>
<keyword evidence="4 8" id="KW-0863">Zinc-finger</keyword>
<dbReference type="Pfam" id="PF00096">
    <property type="entry name" value="zf-C2H2"/>
    <property type="match status" value="2"/>
</dbReference>
<feature type="domain" description="C2H2-type" evidence="10">
    <location>
        <begin position="429"/>
        <end position="456"/>
    </location>
</feature>
<evidence type="ECO:0000256" key="9">
    <source>
        <dbReference type="SAM" id="MobiDB-lite"/>
    </source>
</evidence>
<accession>A0ABP1QEA9</accession>
<dbReference type="SMART" id="SM00355">
    <property type="entry name" value="ZnF_C2H2"/>
    <property type="match status" value="6"/>
</dbReference>
<gene>
    <name evidence="11" type="ORF">ODALV1_LOCUS10350</name>
</gene>
<feature type="domain" description="C2H2-type" evidence="10">
    <location>
        <begin position="401"/>
        <end position="428"/>
    </location>
</feature>
<dbReference type="PROSITE" id="PS00028">
    <property type="entry name" value="ZINC_FINGER_C2H2_1"/>
    <property type="match status" value="4"/>
</dbReference>
<feature type="domain" description="C2H2-type" evidence="10">
    <location>
        <begin position="457"/>
        <end position="484"/>
    </location>
</feature>